<dbReference type="Proteomes" id="UP000694865">
    <property type="component" value="Unplaced"/>
</dbReference>
<dbReference type="RefSeq" id="XP_002742206.1">
    <property type="nucleotide sequence ID" value="XM_002742160.2"/>
</dbReference>
<dbReference type="PANTHER" id="PTHR38564">
    <property type="entry name" value="SI:CH73-250A16.5-RELATED"/>
    <property type="match status" value="1"/>
</dbReference>
<reference evidence="3" key="1">
    <citation type="submission" date="2025-08" db="UniProtKB">
        <authorList>
            <consortium name="RefSeq"/>
        </authorList>
    </citation>
    <scope>IDENTIFICATION</scope>
    <source>
        <tissue evidence="3">Testes</tissue>
    </source>
</reference>
<feature type="chain" id="PRO_5045391320" evidence="1">
    <location>
        <begin position="20"/>
        <end position="163"/>
    </location>
</feature>
<gene>
    <name evidence="3" type="primary">LOC100368310</name>
</gene>
<organism evidence="2 3">
    <name type="scientific">Saccoglossus kowalevskii</name>
    <name type="common">Acorn worm</name>
    <dbReference type="NCBI Taxonomy" id="10224"/>
    <lineage>
        <taxon>Eukaryota</taxon>
        <taxon>Metazoa</taxon>
        <taxon>Hemichordata</taxon>
        <taxon>Enteropneusta</taxon>
        <taxon>Harrimaniidae</taxon>
        <taxon>Saccoglossus</taxon>
    </lineage>
</organism>
<dbReference type="PANTHER" id="PTHR38564:SF2">
    <property type="entry name" value="WU:FC46H12 PRECURSOR"/>
    <property type="match status" value="1"/>
</dbReference>
<evidence type="ECO:0000313" key="2">
    <source>
        <dbReference type="Proteomes" id="UP000694865"/>
    </source>
</evidence>
<keyword evidence="2" id="KW-1185">Reference proteome</keyword>
<proteinExistence type="predicted"/>
<dbReference type="InterPro" id="IPR010865">
    <property type="entry name" value="DUF1499"/>
</dbReference>
<dbReference type="Pfam" id="PF07386">
    <property type="entry name" value="DUF1499"/>
    <property type="match status" value="1"/>
</dbReference>
<protein>
    <submittedName>
        <fullName evidence="3">Uncharacterized protein LOC100368310</fullName>
    </submittedName>
</protein>
<evidence type="ECO:0000256" key="1">
    <source>
        <dbReference type="SAM" id="SignalP"/>
    </source>
</evidence>
<accession>A0ABM0H1M4</accession>
<name>A0ABM0H1M4_SACKO</name>
<dbReference type="GeneID" id="100368310"/>
<feature type="signal peptide" evidence="1">
    <location>
        <begin position="1"/>
        <end position="19"/>
    </location>
</feature>
<evidence type="ECO:0000313" key="3">
    <source>
        <dbReference type="RefSeq" id="XP_002742206.1"/>
    </source>
</evidence>
<keyword evidence="1" id="KW-0732">Signal</keyword>
<sequence>MNTGLGLFTFVVFTRTAYCLWPYSFHASCKIDWSFGLNCTHVNTEIVSQIKKWKGPDNCEQGGQKCLYELIFSNETFIQATHTTPVKKYIDDMTFHLQVNQKTCSVQGNSESRVWYAVLDYGTNYCNLHNIIEGAGLDKAPGYSEDTADKICTQYTSANCEVY</sequence>